<dbReference type="PANTHER" id="PTHR33164">
    <property type="entry name" value="TRANSCRIPTIONAL REGULATOR, MARR FAMILY"/>
    <property type="match status" value="1"/>
</dbReference>
<dbReference type="PROSITE" id="PS50995">
    <property type="entry name" value="HTH_MARR_2"/>
    <property type="match status" value="1"/>
</dbReference>
<dbReference type="InterPro" id="IPR036390">
    <property type="entry name" value="WH_DNA-bd_sf"/>
</dbReference>
<dbReference type="GO" id="GO:0003700">
    <property type="term" value="F:DNA-binding transcription factor activity"/>
    <property type="evidence" value="ECO:0007669"/>
    <property type="project" value="InterPro"/>
</dbReference>
<dbReference type="EMBL" id="CP050177">
    <property type="protein sequence ID" value="QIQ01220.1"/>
    <property type="molecule type" value="Genomic_DNA"/>
</dbReference>
<dbReference type="AlphaFoldDB" id="A0A6G9GSP1"/>
<dbReference type="PROSITE" id="PS01117">
    <property type="entry name" value="HTH_MARR_1"/>
    <property type="match status" value="1"/>
</dbReference>
<dbReference type="SUPFAM" id="SSF46785">
    <property type="entry name" value="Winged helix' DNA-binding domain"/>
    <property type="match status" value="1"/>
</dbReference>
<dbReference type="InterPro" id="IPR023187">
    <property type="entry name" value="Tscrpt_reg_MarR-type_CS"/>
</dbReference>
<keyword evidence="6" id="KW-1185">Reference proteome</keyword>
<evidence type="ECO:0000256" key="3">
    <source>
        <dbReference type="ARBA" id="ARBA00023163"/>
    </source>
</evidence>
<dbReference type="KEGG" id="slia:HA039_01900"/>
<dbReference type="InterPro" id="IPR039422">
    <property type="entry name" value="MarR/SlyA-like"/>
</dbReference>
<evidence type="ECO:0000313" key="5">
    <source>
        <dbReference type="EMBL" id="QIQ01220.1"/>
    </source>
</evidence>
<sequence length="156" mass="17368">MVTREQRNRLDPDLGVLAGRLLFAVQRELFATLAARGFDDLHPRHGAVLAYLDAGGVRATELSRLSGQHKQVIGTMIDELEGLGYVERRPDPADRRAKLISPTERGLSQMRAADQIMADLQERHADRVGHEAFAQFKAVLADVTEHQRSHPRPDAS</sequence>
<gene>
    <name evidence="5" type="ORF">HA039_01900</name>
</gene>
<organism evidence="5 6">
    <name type="scientific">Streptomyces liangshanensis</name>
    <dbReference type="NCBI Taxonomy" id="2717324"/>
    <lineage>
        <taxon>Bacteria</taxon>
        <taxon>Bacillati</taxon>
        <taxon>Actinomycetota</taxon>
        <taxon>Actinomycetes</taxon>
        <taxon>Kitasatosporales</taxon>
        <taxon>Streptomycetaceae</taxon>
        <taxon>Streptomyces</taxon>
    </lineage>
</organism>
<proteinExistence type="predicted"/>
<dbReference type="PANTHER" id="PTHR33164:SF99">
    <property type="entry name" value="MARR FAMILY REGULATORY PROTEIN"/>
    <property type="match status" value="1"/>
</dbReference>
<accession>A0A6G9GSP1</accession>
<dbReference type="Proteomes" id="UP000501179">
    <property type="component" value="Chromosome"/>
</dbReference>
<evidence type="ECO:0000256" key="1">
    <source>
        <dbReference type="ARBA" id="ARBA00023015"/>
    </source>
</evidence>
<keyword evidence="1" id="KW-0805">Transcription regulation</keyword>
<name>A0A6G9GSP1_9ACTN</name>
<feature type="domain" description="HTH marR-type" evidence="4">
    <location>
        <begin position="1"/>
        <end position="145"/>
    </location>
</feature>
<protein>
    <submittedName>
        <fullName evidence="5">MarR family transcriptional regulator</fullName>
    </submittedName>
</protein>
<dbReference type="Gene3D" id="1.10.10.10">
    <property type="entry name" value="Winged helix-like DNA-binding domain superfamily/Winged helix DNA-binding domain"/>
    <property type="match status" value="1"/>
</dbReference>
<evidence type="ECO:0000313" key="6">
    <source>
        <dbReference type="Proteomes" id="UP000501179"/>
    </source>
</evidence>
<dbReference type="InterPro" id="IPR036388">
    <property type="entry name" value="WH-like_DNA-bd_sf"/>
</dbReference>
<dbReference type="SMART" id="SM00347">
    <property type="entry name" value="HTH_MARR"/>
    <property type="match status" value="1"/>
</dbReference>
<dbReference type="RefSeq" id="WP_167022794.1">
    <property type="nucleotide sequence ID" value="NZ_CP050177.1"/>
</dbReference>
<dbReference type="Pfam" id="PF12802">
    <property type="entry name" value="MarR_2"/>
    <property type="match status" value="1"/>
</dbReference>
<evidence type="ECO:0000256" key="2">
    <source>
        <dbReference type="ARBA" id="ARBA00023125"/>
    </source>
</evidence>
<keyword evidence="2" id="KW-0238">DNA-binding</keyword>
<reference evidence="5 6" key="1">
    <citation type="submission" date="2020-03" db="EMBL/GenBank/DDBJ databases">
        <title>A novel species.</title>
        <authorList>
            <person name="Gao J."/>
        </authorList>
    </citation>
    <scope>NUCLEOTIDE SEQUENCE [LARGE SCALE GENOMIC DNA]</scope>
    <source>
        <strain evidence="5 6">QMT-12</strain>
    </source>
</reference>
<dbReference type="InterPro" id="IPR000835">
    <property type="entry name" value="HTH_MarR-typ"/>
</dbReference>
<keyword evidence="3" id="KW-0804">Transcription</keyword>
<dbReference type="GO" id="GO:0006950">
    <property type="term" value="P:response to stress"/>
    <property type="evidence" value="ECO:0007669"/>
    <property type="project" value="TreeGrafter"/>
</dbReference>
<evidence type="ECO:0000259" key="4">
    <source>
        <dbReference type="PROSITE" id="PS50995"/>
    </source>
</evidence>
<dbReference type="GO" id="GO:0003677">
    <property type="term" value="F:DNA binding"/>
    <property type="evidence" value="ECO:0007669"/>
    <property type="project" value="UniProtKB-KW"/>
</dbReference>